<dbReference type="Gene3D" id="3.40.50.300">
    <property type="entry name" value="P-loop containing nucleotide triphosphate hydrolases"/>
    <property type="match status" value="1"/>
</dbReference>
<gene>
    <name evidence="1" type="ORF">O6P32_10845</name>
</gene>
<comment type="caution">
    <text evidence="1">The sequence shown here is derived from an EMBL/GenBank/DDBJ whole genome shotgun (WGS) entry which is preliminary data.</text>
</comment>
<protein>
    <submittedName>
        <fullName evidence="1">Phosphoenolpyruvate carboxykinase</fullName>
    </submittedName>
</protein>
<evidence type="ECO:0000313" key="2">
    <source>
        <dbReference type="Proteomes" id="UP001141933"/>
    </source>
</evidence>
<keyword evidence="2" id="KW-1185">Reference proteome</keyword>
<evidence type="ECO:0000313" key="1">
    <source>
        <dbReference type="EMBL" id="MCZ8373197.1"/>
    </source>
</evidence>
<sequence length="299" mass="33501">MKQHVFDIAGFRVGLWLPGEWDAEGLLPSFRPFRCKGSEGGKLILEMRVNGENLPDTFPQGELLEEMENDMGHVRLYVLPEEYRVDISSPRGEKVHTMIANRCFARAEVKLCDTEPDKGYVLTSLLRIAFSQAILREKAVSVHASAVYGNGKAYLFMGKSGTGKSTHSALWMSCFKEFDLLNDDNPVIRMQQGKVWAYGTPWSGKTPCYKNIGMPVGGAIRLKQAPFNRFLQKKDANAFIILLPACSVIRKDVYLNGLLCDLLAQMAEGIPVGLLECLPNKEAARLCRKEIENVEIERN</sequence>
<dbReference type="Proteomes" id="UP001141933">
    <property type="component" value="Unassembled WGS sequence"/>
</dbReference>
<dbReference type="SUPFAM" id="SSF53795">
    <property type="entry name" value="PEP carboxykinase-like"/>
    <property type="match status" value="1"/>
</dbReference>
<proteinExistence type="predicted"/>
<reference evidence="1" key="1">
    <citation type="submission" date="2022-12" db="EMBL/GenBank/DDBJ databases">
        <title>Phocaeicola acetigenes sp. nov., isolated feces from a healthy human.</title>
        <authorList>
            <person name="Do H."/>
            <person name="Ha Y.B."/>
            <person name="Kim J.-S."/>
            <person name="Suh M.K."/>
            <person name="Kim H.S."/>
            <person name="Lee J.-S."/>
        </authorList>
    </citation>
    <scope>NUCLEOTIDE SEQUENCE</scope>
    <source>
        <strain evidence="1">KGMB11183</strain>
    </source>
</reference>
<dbReference type="RefSeq" id="WP_269878503.1">
    <property type="nucleotide sequence ID" value="NZ_JAPZVM010000009.1"/>
</dbReference>
<organism evidence="1 2">
    <name type="scientific">Phocaeicola acetigenes</name>
    <dbReference type="NCBI Taxonomy" id="3016083"/>
    <lineage>
        <taxon>Bacteria</taxon>
        <taxon>Pseudomonadati</taxon>
        <taxon>Bacteroidota</taxon>
        <taxon>Bacteroidia</taxon>
        <taxon>Bacteroidales</taxon>
        <taxon>Bacteroidaceae</taxon>
        <taxon>Phocaeicola</taxon>
    </lineage>
</organism>
<name>A0ABT4PJG3_9BACT</name>
<accession>A0ABT4PJG3</accession>
<dbReference type="EMBL" id="JAPZVM010000009">
    <property type="protein sequence ID" value="MCZ8373197.1"/>
    <property type="molecule type" value="Genomic_DNA"/>
</dbReference>
<dbReference type="InterPro" id="IPR027417">
    <property type="entry name" value="P-loop_NTPase"/>
</dbReference>